<feature type="compositionally biased region" description="Basic residues" evidence="1">
    <location>
        <begin position="499"/>
        <end position="508"/>
    </location>
</feature>
<evidence type="ECO:0000259" key="2">
    <source>
        <dbReference type="PROSITE" id="PS00028"/>
    </source>
</evidence>
<dbReference type="InterPro" id="IPR013087">
    <property type="entry name" value="Znf_C2H2_type"/>
</dbReference>
<dbReference type="EMBL" id="HE573019">
    <property type="protein sequence ID" value="CCC47127.1"/>
    <property type="molecule type" value="Genomic_DNA"/>
</dbReference>
<protein>
    <recommendedName>
        <fullName evidence="2">C2H2-type domain-containing protein</fullName>
    </recommendedName>
</protein>
<dbReference type="PANTHER" id="PTHR13309">
    <property type="entry name" value="NUCLEAR FRAGILE X MENTAL RETARDATION PROTEIN INTERACTING PROTEIN 1"/>
    <property type="match status" value="1"/>
</dbReference>
<feature type="domain" description="C2H2-type" evidence="2">
    <location>
        <begin position="133"/>
        <end position="153"/>
    </location>
</feature>
<dbReference type="GO" id="GO:0003723">
    <property type="term" value="F:RNA binding"/>
    <property type="evidence" value="ECO:0007669"/>
    <property type="project" value="InterPro"/>
</dbReference>
<evidence type="ECO:0000313" key="3">
    <source>
        <dbReference type="EMBL" id="CCC47127.1"/>
    </source>
</evidence>
<accession>G0TT46</accession>
<proteinExistence type="predicted"/>
<dbReference type="AlphaFoldDB" id="G0TT46"/>
<dbReference type="InterPro" id="IPR039136">
    <property type="entry name" value="NUFIP1-like"/>
</dbReference>
<sequence>MHPLVQSSTRERCYIPPSVEQLQDFSASQQVSVSDNVAPVSFCSLVPCGPQSAPHRSRVENVPPPEADATAAPSAETKRGRTLYVRMFLPSPSSVGCPVLNSWRDLPPNPLMGSPGLVAEVSVRNCAQQRFHCDPCQRDFCSKEKYDQHMEGHIWCQVPGCSFSCAKTKEWKMEMHVEKLHNLPNAPDLADLDAYLRDRRKFFPTQESVMAKVEELLYKASRGTNLSVDDRRLLRRHGVTFWKRPREGVQPGASARAATQETPSQKPEDGSLNAHDQTSESVSGPVRAHEGTSSADGEADTEPLHRLERTRLKRMVPHLPNGTLTRAQRVQLMCERYREGPCALPFYVCNCCGEKGSHWAKDCPNKGNETFERQMVWGEERRDLPVRGQGCKTAALVESRCATSMDGDNLDNVTGCGEFPHSTEEKTAVSAVQALPSDTSIAGGDATSLMEIGDDSPPPERSARCLQGEEEKAVVREVTKILAPVAAARKACEGERGAKLKASRRRDPRRPVEPELTLYQRLTDDQRHVEHELLLQAIRFFVRRQFLASQ</sequence>
<dbReference type="PROSITE" id="PS00028">
    <property type="entry name" value="ZINC_FINGER_C2H2_1"/>
    <property type="match status" value="1"/>
</dbReference>
<name>G0TT46_TRYVY</name>
<dbReference type="Gene3D" id="4.10.60.10">
    <property type="entry name" value="Zinc finger, CCHC-type"/>
    <property type="match status" value="1"/>
</dbReference>
<dbReference type="GO" id="GO:0005634">
    <property type="term" value="C:nucleus"/>
    <property type="evidence" value="ECO:0007669"/>
    <property type="project" value="TreeGrafter"/>
</dbReference>
<feature type="region of interest" description="Disordered" evidence="1">
    <location>
        <begin position="54"/>
        <end position="77"/>
    </location>
</feature>
<gene>
    <name evidence="3" type="ORF">TVY486_0303130</name>
</gene>
<evidence type="ECO:0000256" key="1">
    <source>
        <dbReference type="SAM" id="MobiDB-lite"/>
    </source>
</evidence>
<organism evidence="3">
    <name type="scientific">Trypanosoma vivax (strain Y486)</name>
    <dbReference type="NCBI Taxonomy" id="1055687"/>
    <lineage>
        <taxon>Eukaryota</taxon>
        <taxon>Discoba</taxon>
        <taxon>Euglenozoa</taxon>
        <taxon>Kinetoplastea</taxon>
        <taxon>Metakinetoplastina</taxon>
        <taxon>Trypanosomatida</taxon>
        <taxon>Trypanosomatidae</taxon>
        <taxon>Trypanosoma</taxon>
        <taxon>Duttonella</taxon>
    </lineage>
</organism>
<feature type="region of interest" description="Disordered" evidence="1">
    <location>
        <begin position="244"/>
        <end position="304"/>
    </location>
</feature>
<dbReference type="PANTHER" id="PTHR13309:SF0">
    <property type="entry name" value="FMR1-INTERACTING PROTEIN NUFIP1"/>
    <property type="match status" value="1"/>
</dbReference>
<reference evidence="3" key="1">
    <citation type="journal article" date="2012" name="Proc. Natl. Acad. Sci. U.S.A.">
        <title>Antigenic diversity is generated by distinct evolutionary mechanisms in African trypanosome species.</title>
        <authorList>
            <person name="Jackson A.P."/>
            <person name="Berry A."/>
            <person name="Aslett M."/>
            <person name="Allison H.C."/>
            <person name="Burton P."/>
            <person name="Vavrova-Anderson J."/>
            <person name="Brown R."/>
            <person name="Browne H."/>
            <person name="Corton N."/>
            <person name="Hauser H."/>
            <person name="Gamble J."/>
            <person name="Gilderthorp R."/>
            <person name="Marcello L."/>
            <person name="McQuillan J."/>
            <person name="Otto T.D."/>
            <person name="Quail M.A."/>
            <person name="Sanders M.J."/>
            <person name="van Tonder A."/>
            <person name="Ginger M.L."/>
            <person name="Field M.C."/>
            <person name="Barry J.D."/>
            <person name="Hertz-Fowler C."/>
            <person name="Berriman M."/>
        </authorList>
    </citation>
    <scope>NUCLEOTIDE SEQUENCE</scope>
    <source>
        <strain evidence="3">Y486</strain>
    </source>
</reference>
<dbReference type="GO" id="GO:0000492">
    <property type="term" value="P:box C/D snoRNP assembly"/>
    <property type="evidence" value="ECO:0007669"/>
    <property type="project" value="TreeGrafter"/>
</dbReference>
<feature type="region of interest" description="Disordered" evidence="1">
    <location>
        <begin position="493"/>
        <end position="512"/>
    </location>
</feature>